<keyword evidence="3 12" id="KW-0813">Transport</keyword>
<dbReference type="Gene3D" id="3.40.30.10">
    <property type="entry name" value="Glutaredoxin"/>
    <property type="match status" value="1"/>
</dbReference>
<dbReference type="RefSeq" id="WP_260653703.1">
    <property type="nucleotide sequence ID" value="NZ_CP104275.1"/>
</dbReference>
<evidence type="ECO:0000256" key="10">
    <source>
        <dbReference type="ARBA" id="ARBA00023136"/>
    </source>
</evidence>
<accession>A0ABY5YYC5</accession>
<dbReference type="NCBIfam" id="TIGR00773">
    <property type="entry name" value="NhaA"/>
    <property type="match status" value="1"/>
</dbReference>
<evidence type="ECO:0000256" key="4">
    <source>
        <dbReference type="ARBA" id="ARBA00022449"/>
    </source>
</evidence>
<comment type="similarity">
    <text evidence="12">Belongs to the NhaA Na(+)/H(+) (TC 2.A.33) antiporter family.</text>
</comment>
<keyword evidence="6 12" id="KW-0812">Transmembrane</keyword>
<keyword evidence="9 12" id="KW-0406">Ion transport</keyword>
<feature type="transmembrane region" description="Helical" evidence="12">
    <location>
        <begin position="404"/>
        <end position="422"/>
    </location>
</feature>
<feature type="transmembrane region" description="Helical" evidence="12">
    <location>
        <begin position="134"/>
        <end position="156"/>
    </location>
</feature>
<reference evidence="14" key="1">
    <citation type="submission" date="2022-09" db="EMBL/GenBank/DDBJ databases">
        <title>Novel species in genus Arthrobacter.</title>
        <authorList>
            <person name="Liu Y."/>
        </authorList>
    </citation>
    <scope>NUCLEOTIDE SEQUENCE</scope>
    <source>
        <strain evidence="14">Zg-Y815</strain>
    </source>
</reference>
<protein>
    <recommendedName>
        <fullName evidence="12">Na(+)/H(+) antiporter NhaA</fullName>
    </recommendedName>
    <alternativeName>
        <fullName evidence="12">Sodium/proton antiporter NhaA</fullName>
    </alternativeName>
</protein>
<evidence type="ECO:0000256" key="6">
    <source>
        <dbReference type="ARBA" id="ARBA00022692"/>
    </source>
</evidence>
<evidence type="ECO:0000259" key="13">
    <source>
        <dbReference type="PROSITE" id="PS51352"/>
    </source>
</evidence>
<dbReference type="Gene3D" id="1.20.1530.10">
    <property type="entry name" value="Na+/H+ antiporter like domain"/>
    <property type="match status" value="1"/>
</dbReference>
<evidence type="ECO:0000256" key="12">
    <source>
        <dbReference type="HAMAP-Rule" id="MF_01844"/>
    </source>
</evidence>
<evidence type="ECO:0000256" key="2">
    <source>
        <dbReference type="ARBA" id="ARBA00007006"/>
    </source>
</evidence>
<comment type="function">
    <text evidence="12">Na(+)/H(+) antiporter that extrudes sodium in exchange for external protons.</text>
</comment>
<feature type="transmembrane region" description="Helical" evidence="12">
    <location>
        <begin position="102"/>
        <end position="119"/>
    </location>
</feature>
<organism evidence="14 15">
    <name type="scientific">Arthrobacter zhaoxinii</name>
    <dbReference type="NCBI Taxonomy" id="2964616"/>
    <lineage>
        <taxon>Bacteria</taxon>
        <taxon>Bacillati</taxon>
        <taxon>Actinomycetota</taxon>
        <taxon>Actinomycetes</taxon>
        <taxon>Micrococcales</taxon>
        <taxon>Micrococcaceae</taxon>
        <taxon>Arthrobacter</taxon>
    </lineage>
</organism>
<dbReference type="EMBL" id="CP104275">
    <property type="protein sequence ID" value="UWX98625.1"/>
    <property type="molecule type" value="Genomic_DNA"/>
</dbReference>
<gene>
    <name evidence="12 14" type="primary">nhaA</name>
    <name evidence="14" type="ORF">N2K95_02725</name>
</gene>
<dbReference type="Pfam" id="PF13462">
    <property type="entry name" value="Thioredoxin_4"/>
    <property type="match status" value="1"/>
</dbReference>
<keyword evidence="4 12" id="KW-0050">Antiport</keyword>
<proteinExistence type="inferred from homology"/>
<dbReference type="InterPro" id="IPR004670">
    <property type="entry name" value="NhaA"/>
</dbReference>
<evidence type="ECO:0000256" key="8">
    <source>
        <dbReference type="ARBA" id="ARBA00023053"/>
    </source>
</evidence>
<comment type="catalytic activity">
    <reaction evidence="12">
        <text>Na(+)(in) + 2 H(+)(out) = Na(+)(out) + 2 H(+)(in)</text>
        <dbReference type="Rhea" id="RHEA:29251"/>
        <dbReference type="ChEBI" id="CHEBI:15378"/>
        <dbReference type="ChEBI" id="CHEBI:29101"/>
    </reaction>
</comment>
<dbReference type="PROSITE" id="PS51352">
    <property type="entry name" value="THIOREDOXIN_2"/>
    <property type="match status" value="1"/>
</dbReference>
<dbReference type="InterPro" id="IPR036249">
    <property type="entry name" value="Thioredoxin-like_sf"/>
</dbReference>
<evidence type="ECO:0000256" key="7">
    <source>
        <dbReference type="ARBA" id="ARBA00022989"/>
    </source>
</evidence>
<feature type="transmembrane region" description="Helical" evidence="12">
    <location>
        <begin position="56"/>
        <end position="76"/>
    </location>
</feature>
<keyword evidence="8 12" id="KW-0915">Sodium</keyword>
<dbReference type="Proteomes" id="UP001059859">
    <property type="component" value="Chromosome"/>
</dbReference>
<feature type="transmembrane region" description="Helical" evidence="12">
    <location>
        <begin position="246"/>
        <end position="276"/>
    </location>
</feature>
<evidence type="ECO:0000256" key="3">
    <source>
        <dbReference type="ARBA" id="ARBA00022448"/>
    </source>
</evidence>
<keyword evidence="5 12" id="KW-1003">Cell membrane</keyword>
<name>A0ABY5YYC5_9MICC</name>
<evidence type="ECO:0000256" key="9">
    <source>
        <dbReference type="ARBA" id="ARBA00023065"/>
    </source>
</evidence>
<dbReference type="PANTHER" id="PTHR30341:SF0">
    <property type="entry name" value="NA(+)_H(+) ANTIPORTER NHAA"/>
    <property type="match status" value="1"/>
</dbReference>
<dbReference type="HAMAP" id="MF_01844">
    <property type="entry name" value="NhaA"/>
    <property type="match status" value="1"/>
</dbReference>
<dbReference type="SUPFAM" id="SSF52833">
    <property type="entry name" value="Thioredoxin-like"/>
    <property type="match status" value="1"/>
</dbReference>
<feature type="transmembrane region" description="Helical" evidence="12">
    <location>
        <begin position="221"/>
        <end position="239"/>
    </location>
</feature>
<evidence type="ECO:0000256" key="1">
    <source>
        <dbReference type="ARBA" id="ARBA00004429"/>
    </source>
</evidence>
<dbReference type="Pfam" id="PF06965">
    <property type="entry name" value="Na_H_antiport_1"/>
    <property type="match status" value="1"/>
</dbReference>
<feature type="domain" description="Thioredoxin" evidence="13">
    <location>
        <begin position="443"/>
        <end position="637"/>
    </location>
</feature>
<evidence type="ECO:0000313" key="15">
    <source>
        <dbReference type="Proteomes" id="UP001059859"/>
    </source>
</evidence>
<keyword evidence="10 12" id="KW-0472">Membrane</keyword>
<feature type="transmembrane region" description="Helical" evidence="12">
    <location>
        <begin position="162"/>
        <end position="182"/>
    </location>
</feature>
<dbReference type="InterPro" id="IPR013766">
    <property type="entry name" value="Thioredoxin_domain"/>
</dbReference>
<feature type="transmembrane region" description="Helical" evidence="12">
    <location>
        <begin position="194"/>
        <end position="215"/>
    </location>
</feature>
<comment type="similarity">
    <text evidence="2">In the N-terminal section; belongs to the NhaA Na(+)/H(+) (TC 2.A.33) antiporter family.</text>
</comment>
<evidence type="ECO:0000256" key="5">
    <source>
        <dbReference type="ARBA" id="ARBA00022475"/>
    </source>
</evidence>
<dbReference type="InterPro" id="IPR023171">
    <property type="entry name" value="Na/H_antiporter_dom_sf"/>
</dbReference>
<feature type="transmembrane region" description="Helical" evidence="12">
    <location>
        <begin position="434"/>
        <end position="453"/>
    </location>
</feature>
<evidence type="ECO:0000256" key="11">
    <source>
        <dbReference type="ARBA" id="ARBA00023201"/>
    </source>
</evidence>
<dbReference type="PANTHER" id="PTHR30341">
    <property type="entry name" value="SODIUM ION/PROTON ANTIPORTER NHAA-RELATED"/>
    <property type="match status" value="1"/>
</dbReference>
<keyword evidence="15" id="KW-1185">Reference proteome</keyword>
<keyword evidence="7 12" id="KW-1133">Transmembrane helix</keyword>
<comment type="subcellular location">
    <subcellularLocation>
        <location evidence="1">Cell inner membrane</location>
        <topology evidence="1">Multi-pass membrane protein</topology>
    </subcellularLocation>
    <subcellularLocation>
        <location evidence="12">Cell membrane</location>
        <topology evidence="12">Multi-pass membrane protein</topology>
    </subcellularLocation>
</comment>
<dbReference type="InterPro" id="IPR012336">
    <property type="entry name" value="Thioredoxin-like_fold"/>
</dbReference>
<keyword evidence="11 12" id="KW-0739">Sodium transport</keyword>
<sequence>MVPKCAAGRARRDTPREEACHVETRHTRPDVAMPDRPQRIATTAATGRGGAEKRPAALLLLATILAVLWANAPFAASYEEFWESTVEVRAGSMDLELTARELVNDALMAVFFFVVGLEVRREFALGELTNRSRAVIPVVAAAAGIAVPAVVFLLFTAGTEEAGAWGVVISTDTAFLLGALAVAGPRVPGRLRIFLLTLAVVDDVAALSIIALVYTDQLEPVPLLLAFAGLAAVALTRYLPYGRGGVYAVLAVLVWLAFYASGVHPTLAGVGIALLVPVFPPARRDVEDALEQTRVFRQSPNSRYARAAVHSVRESISINDRLHSAYTPYVDYLILPVFALANAGVKLDGTTLDRALHSSLAWGIVCGLVLGKFTGIFGAAAVLHRLRIGEFGPGLTLGRIAGGAALSGIGFTISLFIIGLAIEDPAVQNEARVAVLAASLLAFAAGSIIFRIVERRRPAVPAGEVLARPVDPARDHVVGPADAPLTLVEYGDYECPFCSRATGTILEVREHFGSELRYVWRHLPLSRVHPNAVAAAEAAEAADRQGRFRDYSAHLFENQDNLSPEDLLAAAESLGLDMERFEADLRSAEVSNRVLDDALDAESMDLHGTPTFFIGHRRHHGPYDTATLIRALEASRNAGR</sequence>
<evidence type="ECO:0000313" key="14">
    <source>
        <dbReference type="EMBL" id="UWX98625.1"/>
    </source>
</evidence>
<feature type="transmembrane region" description="Helical" evidence="12">
    <location>
        <begin position="360"/>
        <end position="383"/>
    </location>
</feature>